<dbReference type="RefSeq" id="WP_406794251.1">
    <property type="nucleotide sequence ID" value="NZ_JBJHZX010000048.1"/>
</dbReference>
<gene>
    <name evidence="1" type="ORF">ACJDU8_21625</name>
</gene>
<evidence type="ECO:0000313" key="2">
    <source>
        <dbReference type="Proteomes" id="UP001623660"/>
    </source>
</evidence>
<dbReference type="EMBL" id="JBJHZX010000048">
    <property type="protein sequence ID" value="MFL0198143.1"/>
    <property type="molecule type" value="Genomic_DNA"/>
</dbReference>
<reference evidence="1 2" key="1">
    <citation type="submission" date="2024-11" db="EMBL/GenBank/DDBJ databases">
        <authorList>
            <person name="Heng Y.C."/>
            <person name="Lim A.C.H."/>
            <person name="Lee J.K.Y."/>
            <person name="Kittelmann S."/>
        </authorList>
    </citation>
    <scope>NUCLEOTIDE SEQUENCE [LARGE SCALE GENOMIC DNA]</scope>
    <source>
        <strain evidence="1 2">WILCCON 0269</strain>
    </source>
</reference>
<protein>
    <submittedName>
        <fullName evidence="1">Uncharacterized protein</fullName>
    </submittedName>
</protein>
<organism evidence="1 2">
    <name type="scientific">Candidatus Clostridium eludens</name>
    <dbReference type="NCBI Taxonomy" id="3381663"/>
    <lineage>
        <taxon>Bacteria</taxon>
        <taxon>Bacillati</taxon>
        <taxon>Bacillota</taxon>
        <taxon>Clostridia</taxon>
        <taxon>Eubacteriales</taxon>
        <taxon>Clostridiaceae</taxon>
        <taxon>Clostridium</taxon>
    </lineage>
</organism>
<keyword evidence="2" id="KW-1185">Reference proteome</keyword>
<evidence type="ECO:0000313" key="1">
    <source>
        <dbReference type="EMBL" id="MFL0198143.1"/>
    </source>
</evidence>
<sequence length="110" mass="13133">MYREWLKLIEENWDAIREEATWMCRDIYENEYPDGSGLILVIDAEGNVSSKLEDEVDYDNEFVIIELACKQFIEDEKNRVERIEYYQGKVIPELLTKFREDLADKVSDEN</sequence>
<dbReference type="Proteomes" id="UP001623660">
    <property type="component" value="Unassembled WGS sequence"/>
</dbReference>
<accession>A0ABW8SSH6</accession>
<name>A0ABW8SSH6_9CLOT</name>
<proteinExistence type="predicted"/>
<comment type="caution">
    <text evidence="1">The sequence shown here is derived from an EMBL/GenBank/DDBJ whole genome shotgun (WGS) entry which is preliminary data.</text>
</comment>